<feature type="region of interest" description="Disordered" evidence="1">
    <location>
        <begin position="1"/>
        <end position="64"/>
    </location>
</feature>
<comment type="caution">
    <text evidence="3">The sequence shown here is derived from an EMBL/GenBank/DDBJ whole genome shotgun (WGS) entry which is preliminary data.</text>
</comment>
<feature type="compositionally biased region" description="Acidic residues" evidence="1">
    <location>
        <begin position="307"/>
        <end position="328"/>
    </location>
</feature>
<reference evidence="3" key="1">
    <citation type="submission" date="2020-08" db="EMBL/GenBank/DDBJ databases">
        <title>Genome public.</title>
        <authorList>
            <person name="Liu C."/>
            <person name="Sun Q."/>
        </authorList>
    </citation>
    <scope>NUCLEOTIDE SEQUENCE</scope>
    <source>
        <strain evidence="3">NSJ-33</strain>
    </source>
</reference>
<dbReference type="AlphaFoldDB" id="A0A926I5D7"/>
<evidence type="ECO:0000313" key="3">
    <source>
        <dbReference type="EMBL" id="MBC8558750.1"/>
    </source>
</evidence>
<feature type="transmembrane region" description="Helical" evidence="2">
    <location>
        <begin position="142"/>
        <end position="164"/>
    </location>
</feature>
<organism evidence="3 4">
    <name type="scientific">Fumia xinanensis</name>
    <dbReference type="NCBI Taxonomy" id="2763659"/>
    <lineage>
        <taxon>Bacteria</taxon>
        <taxon>Bacillati</taxon>
        <taxon>Bacillota</taxon>
        <taxon>Clostridia</taxon>
        <taxon>Eubacteriales</taxon>
        <taxon>Oscillospiraceae</taxon>
        <taxon>Fumia</taxon>
    </lineage>
</organism>
<evidence type="ECO:0000256" key="2">
    <source>
        <dbReference type="SAM" id="Phobius"/>
    </source>
</evidence>
<feature type="transmembrane region" description="Helical" evidence="2">
    <location>
        <begin position="113"/>
        <end position="130"/>
    </location>
</feature>
<dbReference type="EMBL" id="JACRSV010000001">
    <property type="protein sequence ID" value="MBC8558750.1"/>
    <property type="molecule type" value="Genomic_DNA"/>
</dbReference>
<dbReference type="RefSeq" id="WP_249293635.1">
    <property type="nucleotide sequence ID" value="NZ_JACRSV010000001.1"/>
</dbReference>
<evidence type="ECO:0000313" key="4">
    <source>
        <dbReference type="Proteomes" id="UP000610760"/>
    </source>
</evidence>
<keyword evidence="2" id="KW-0812">Transmembrane</keyword>
<accession>A0A926I5D7</accession>
<protein>
    <submittedName>
        <fullName evidence="3">DUF308 domain-containing protein</fullName>
    </submittedName>
</protein>
<proteinExistence type="predicted"/>
<name>A0A926I5D7_9FIRM</name>
<keyword evidence="4" id="KW-1185">Reference proteome</keyword>
<sequence>MDDNNQIPDMEPVNDGPQENPAEESAQWSRPSDYSEPQAEAFYGEPSRGAQSEPKNGDFSGNTFHNYDNTPISKPKIRRVGTVTLGIVLIVVGALLIWALFEPTFSVATIAKFSPAILILVGIEMIVGYFRSEGNKVKYDFLSMFVCFLLIIGSIIGTMVPTVFRATVGWAQIEERLDDDIEDSIYETTKDLKTIDSIHVNVYRYAGWNRIEGDFSKVPTYEEIRDGKDYNVNLHVNLRGGYADKAAFTASCKEILDRVKVLEIPLEHVSFNFDGDKYYGSMDLNGPYNLELTAAEMEEKVRFEQVEAAEDDTYEESYDGDGSYEDAG</sequence>
<keyword evidence="2" id="KW-1133">Transmembrane helix</keyword>
<gene>
    <name evidence="3" type="ORF">H8710_01570</name>
</gene>
<evidence type="ECO:0000256" key="1">
    <source>
        <dbReference type="SAM" id="MobiDB-lite"/>
    </source>
</evidence>
<keyword evidence="2" id="KW-0472">Membrane</keyword>
<dbReference type="Proteomes" id="UP000610760">
    <property type="component" value="Unassembled WGS sequence"/>
</dbReference>
<feature type="transmembrane region" description="Helical" evidence="2">
    <location>
        <begin position="80"/>
        <end position="101"/>
    </location>
</feature>
<feature type="region of interest" description="Disordered" evidence="1">
    <location>
        <begin position="305"/>
        <end position="328"/>
    </location>
</feature>
<feature type="compositionally biased region" description="Polar residues" evidence="1">
    <location>
        <begin position="49"/>
        <end position="64"/>
    </location>
</feature>